<dbReference type="EMBL" id="CP011125">
    <property type="protein sequence ID" value="AKF07328.1"/>
    <property type="molecule type" value="Genomic_DNA"/>
</dbReference>
<gene>
    <name evidence="2" type="ORF">DB32_004477</name>
</gene>
<dbReference type="STRING" id="927083.DB32_004477"/>
<dbReference type="Proteomes" id="UP000034883">
    <property type="component" value="Chromosome"/>
</dbReference>
<dbReference type="RefSeq" id="WP_053234602.1">
    <property type="nucleotide sequence ID" value="NZ_CP011125.1"/>
</dbReference>
<comment type="similarity">
    <text evidence="1">Belongs to the RutC family.</text>
</comment>
<dbReference type="InterPro" id="IPR006175">
    <property type="entry name" value="YjgF/YER057c/UK114"/>
</dbReference>
<dbReference type="PANTHER" id="PTHR11803:SF58">
    <property type="entry name" value="PROTEIN HMF1-RELATED"/>
    <property type="match status" value="1"/>
</dbReference>
<dbReference type="GO" id="GO:0019239">
    <property type="term" value="F:deaminase activity"/>
    <property type="evidence" value="ECO:0007669"/>
    <property type="project" value="TreeGrafter"/>
</dbReference>
<evidence type="ECO:0000256" key="1">
    <source>
        <dbReference type="ARBA" id="ARBA00010552"/>
    </source>
</evidence>
<dbReference type="OrthoDB" id="9803101at2"/>
<sequence>MPDVIHPASLAPPRGYSNGLLFPANGRVLFVAGQIGWDREGRFPSDELAAQFDLALANVLDVVREAGGAPEHVGRLTIYVTDKHEYIAAAKTIGASYRARMGKHYPAMALVQVAALLEDRAKVEIEATAVIP</sequence>
<dbReference type="InterPro" id="IPR035959">
    <property type="entry name" value="RutC-like_sf"/>
</dbReference>
<evidence type="ECO:0000313" key="2">
    <source>
        <dbReference type="EMBL" id="AKF07328.1"/>
    </source>
</evidence>
<protein>
    <submittedName>
        <fullName evidence="2">Bona fide RidA/YjgF/TdcF/RutC subgroup</fullName>
    </submittedName>
</protein>
<dbReference type="GO" id="GO:0005829">
    <property type="term" value="C:cytosol"/>
    <property type="evidence" value="ECO:0007669"/>
    <property type="project" value="TreeGrafter"/>
</dbReference>
<keyword evidence="3" id="KW-1185">Reference proteome</keyword>
<proteinExistence type="inferred from homology"/>
<evidence type="ECO:0000313" key="3">
    <source>
        <dbReference type="Proteomes" id="UP000034883"/>
    </source>
</evidence>
<dbReference type="Gene3D" id="3.30.1330.40">
    <property type="entry name" value="RutC-like"/>
    <property type="match status" value="1"/>
</dbReference>
<name>A0A0F6YIS8_9BACT</name>
<reference evidence="2 3" key="1">
    <citation type="submission" date="2015-03" db="EMBL/GenBank/DDBJ databases">
        <title>Genome assembly of Sandaracinus amylolyticus DSM 53668.</title>
        <authorList>
            <person name="Sharma G."/>
            <person name="Subramanian S."/>
        </authorList>
    </citation>
    <scope>NUCLEOTIDE SEQUENCE [LARGE SCALE GENOMIC DNA]</scope>
    <source>
        <strain evidence="2 3">DSM 53668</strain>
    </source>
</reference>
<dbReference type="AlphaFoldDB" id="A0A0F6YIS8"/>
<dbReference type="PANTHER" id="PTHR11803">
    <property type="entry name" value="2-IMINOBUTANOATE/2-IMINOPROPANOATE DEAMINASE RIDA"/>
    <property type="match status" value="1"/>
</dbReference>
<accession>A0A0F6YIS8</accession>
<dbReference type="CDD" id="cd00448">
    <property type="entry name" value="YjgF_YER057c_UK114_family"/>
    <property type="match status" value="1"/>
</dbReference>
<dbReference type="SUPFAM" id="SSF55298">
    <property type="entry name" value="YjgF-like"/>
    <property type="match status" value="1"/>
</dbReference>
<dbReference type="KEGG" id="samy:DB32_004477"/>
<dbReference type="Pfam" id="PF01042">
    <property type="entry name" value="Ribonuc_L-PSP"/>
    <property type="match status" value="1"/>
</dbReference>
<organism evidence="2 3">
    <name type="scientific">Sandaracinus amylolyticus</name>
    <dbReference type="NCBI Taxonomy" id="927083"/>
    <lineage>
        <taxon>Bacteria</taxon>
        <taxon>Pseudomonadati</taxon>
        <taxon>Myxococcota</taxon>
        <taxon>Polyangia</taxon>
        <taxon>Polyangiales</taxon>
        <taxon>Sandaracinaceae</taxon>
        <taxon>Sandaracinus</taxon>
    </lineage>
</organism>